<dbReference type="PROSITE" id="PS00498">
    <property type="entry name" value="TYROSINASE_2"/>
    <property type="match status" value="1"/>
</dbReference>
<reference evidence="8" key="1">
    <citation type="journal article" date="2010" name="Genome Biol.">
        <title>Genome sequence of the necrotrophic plant pathogen Pythium ultimum reveals original pathogenicity mechanisms and effector repertoire.</title>
        <authorList>
            <person name="Levesque C.A."/>
            <person name="Brouwer H."/>
            <person name="Cano L."/>
            <person name="Hamilton J.P."/>
            <person name="Holt C."/>
            <person name="Huitema E."/>
            <person name="Raffaele S."/>
            <person name="Robideau G.P."/>
            <person name="Thines M."/>
            <person name="Win J."/>
            <person name="Zerillo M.M."/>
            <person name="Beakes G.W."/>
            <person name="Boore J.L."/>
            <person name="Busam D."/>
            <person name="Dumas B."/>
            <person name="Ferriera S."/>
            <person name="Fuerstenberg S.I."/>
            <person name="Gachon C.M."/>
            <person name="Gaulin E."/>
            <person name="Govers F."/>
            <person name="Grenville-Briggs L."/>
            <person name="Horner N."/>
            <person name="Hostetler J."/>
            <person name="Jiang R.H."/>
            <person name="Johnson J."/>
            <person name="Krajaejun T."/>
            <person name="Lin H."/>
            <person name="Meijer H.J."/>
            <person name="Moore B."/>
            <person name="Morris P."/>
            <person name="Phuntmart V."/>
            <person name="Puiu D."/>
            <person name="Shetty J."/>
            <person name="Stajich J.E."/>
            <person name="Tripathy S."/>
            <person name="Wawra S."/>
            <person name="van West P."/>
            <person name="Whitty B.R."/>
            <person name="Coutinho P.M."/>
            <person name="Henrissat B."/>
            <person name="Martin F."/>
            <person name="Thomas P.D."/>
            <person name="Tyler B.M."/>
            <person name="De Vries R.P."/>
            <person name="Kamoun S."/>
            <person name="Yandell M."/>
            <person name="Tisserat N."/>
            <person name="Buell C.R."/>
        </authorList>
    </citation>
    <scope>NUCLEOTIDE SEQUENCE</scope>
    <source>
        <strain evidence="8">DAOM:BR144</strain>
    </source>
</reference>
<dbReference type="HOGENOM" id="CLU_018031_2_1_1"/>
<dbReference type="Gene3D" id="1.10.1280.10">
    <property type="entry name" value="Di-copper center containing domain from catechol oxidase"/>
    <property type="match status" value="1"/>
</dbReference>
<protein>
    <recommendedName>
        <fullName evidence="5 6">Tyrosinase copper-binding domain-containing protein</fullName>
    </recommendedName>
</protein>
<feature type="signal peptide" evidence="4">
    <location>
        <begin position="1"/>
        <end position="24"/>
    </location>
</feature>
<dbReference type="STRING" id="431595.K3X1K6"/>
<sequence>MKVWMWSSLLLLAVLALWHPVADAQSSCGSRTRRNWDSLSTQEKDTYKGALAAAMDSGAYIKFVEMHTEMRSEMEAHQQCMFIYWHRLLLVVFENMLRGQGSQYACVTIPYWDWITAHNRMTNNQCRSIADCSAIIGELGGVPSGTRSRQLTINGIQTAGACVNAYPLDHFCESGSVRGNSCSRCLTRGPWGSTQLPGSASYASVRNQVFTGRNIGQFSPTLEQGVHNNVHAALDGAIATFTSPSDPVFWSHHAMIDALHVIFHKCRVGTTRMTFEQKASHPVAWTSCSRRSNGGPFNPADVITMRTGQGGRNPIQGGQDQLIGQYFQNVPNRFADLMDIRDLGTNSYSYELSGYLATMYTNCDGQQAPAPAPATNNNQPAPTATFRPTAAPTPAPTPRRGWRWPWWPWGRKLADQENNDDAELSAGKVRAADYNSPEQSDSAYADPAGTTTSNSNADKSPVQQETSNSTDPAASMSSNPDAVDVVLVDKDCDESTKVVEQWYDEMMQQLGGQSQKSMDEIEKMACVFQDECLGGVKDYTPEFKKTWGATSPRCKIIMDEIKAGKQTICIDDWRTAMGKKFGCPSRDNAPTTKAPVTSNSSPKQSYSGSSVTAATTTMNNAKQRVESDDSSDDKSKSAY</sequence>
<dbReference type="AlphaFoldDB" id="K3X1K6"/>
<feature type="domain" description="Tyrosinase copper-binding" evidence="6">
    <location>
        <begin position="246"/>
        <end position="257"/>
    </location>
</feature>
<dbReference type="InParanoid" id="K3X1K6"/>
<keyword evidence="8" id="KW-1185">Reference proteome</keyword>
<keyword evidence="4" id="KW-0732">Signal</keyword>
<feature type="compositionally biased region" description="Basic and acidic residues" evidence="3">
    <location>
        <begin position="623"/>
        <end position="639"/>
    </location>
</feature>
<dbReference type="SUPFAM" id="SSF48056">
    <property type="entry name" value="Di-copper centre-containing domain"/>
    <property type="match status" value="1"/>
</dbReference>
<dbReference type="PANTHER" id="PTHR11474:SF126">
    <property type="entry name" value="TYROSINASE-LIKE PROTEIN TYR-1-RELATED"/>
    <property type="match status" value="1"/>
</dbReference>
<dbReference type="Pfam" id="PF00264">
    <property type="entry name" value="Tyrosinase"/>
    <property type="match status" value="1"/>
</dbReference>
<proteinExistence type="predicted"/>
<dbReference type="EMBL" id="GL376606">
    <property type="status" value="NOT_ANNOTATED_CDS"/>
    <property type="molecule type" value="Genomic_DNA"/>
</dbReference>
<dbReference type="InterPro" id="IPR008922">
    <property type="entry name" value="Di-copper_centre_dom_sf"/>
</dbReference>
<evidence type="ECO:0000259" key="5">
    <source>
        <dbReference type="PROSITE" id="PS00497"/>
    </source>
</evidence>
<evidence type="ECO:0000256" key="3">
    <source>
        <dbReference type="SAM" id="MobiDB-lite"/>
    </source>
</evidence>
<feature type="compositionally biased region" description="Polar residues" evidence="3">
    <location>
        <begin position="449"/>
        <end position="480"/>
    </location>
</feature>
<evidence type="ECO:0000313" key="7">
    <source>
        <dbReference type="EnsemblProtists" id="PYU1_T011105"/>
    </source>
</evidence>
<feature type="region of interest" description="Disordered" evidence="3">
    <location>
        <begin position="581"/>
        <end position="639"/>
    </location>
</feature>
<dbReference type="PROSITE" id="PS00497">
    <property type="entry name" value="TYROSINASE_1"/>
    <property type="match status" value="1"/>
</dbReference>
<dbReference type="GO" id="GO:0016491">
    <property type="term" value="F:oxidoreductase activity"/>
    <property type="evidence" value="ECO:0007669"/>
    <property type="project" value="InterPro"/>
</dbReference>
<dbReference type="PANTHER" id="PTHR11474">
    <property type="entry name" value="TYROSINASE FAMILY MEMBER"/>
    <property type="match status" value="1"/>
</dbReference>
<feature type="region of interest" description="Disordered" evidence="3">
    <location>
        <begin position="430"/>
        <end position="480"/>
    </location>
</feature>
<evidence type="ECO:0000256" key="2">
    <source>
        <dbReference type="ARBA" id="ARBA00023008"/>
    </source>
</evidence>
<dbReference type="EnsemblProtists" id="PYU1_T011105">
    <property type="protein sequence ID" value="PYU1_T011105"/>
    <property type="gene ID" value="PYU1_G011081"/>
</dbReference>
<feature type="compositionally biased region" description="Low complexity" evidence="3">
    <location>
        <begin position="367"/>
        <end position="390"/>
    </location>
</feature>
<dbReference type="OMA" id="RDSHENM"/>
<dbReference type="VEuPathDB" id="FungiDB:PYU1_G011081"/>
<keyword evidence="1" id="KW-0479">Metal-binding</keyword>
<keyword evidence="2" id="KW-0186">Copper</keyword>
<evidence type="ECO:0000313" key="8">
    <source>
        <dbReference type="Proteomes" id="UP000019132"/>
    </source>
</evidence>
<evidence type="ECO:0000259" key="6">
    <source>
        <dbReference type="PROSITE" id="PS00498"/>
    </source>
</evidence>
<feature type="chain" id="PRO_5003868315" description="Tyrosinase copper-binding domain-containing protein" evidence="4">
    <location>
        <begin position="25"/>
        <end position="639"/>
    </location>
</feature>
<feature type="region of interest" description="Disordered" evidence="3">
    <location>
        <begin position="367"/>
        <end position="405"/>
    </location>
</feature>
<organism evidence="7 8">
    <name type="scientific">Globisporangium ultimum (strain ATCC 200006 / CBS 805.95 / DAOM BR144)</name>
    <name type="common">Pythium ultimum</name>
    <dbReference type="NCBI Taxonomy" id="431595"/>
    <lineage>
        <taxon>Eukaryota</taxon>
        <taxon>Sar</taxon>
        <taxon>Stramenopiles</taxon>
        <taxon>Oomycota</taxon>
        <taxon>Peronosporomycetes</taxon>
        <taxon>Pythiales</taxon>
        <taxon>Pythiaceae</taxon>
        <taxon>Globisporangium</taxon>
    </lineage>
</organism>
<name>K3X1K6_GLOUD</name>
<dbReference type="InterPro" id="IPR002227">
    <property type="entry name" value="Tyrosinase_Cu-bd"/>
</dbReference>
<dbReference type="eggNOG" id="ENOG502SFWB">
    <property type="taxonomic scope" value="Eukaryota"/>
</dbReference>
<evidence type="ECO:0000256" key="1">
    <source>
        <dbReference type="ARBA" id="ARBA00022723"/>
    </source>
</evidence>
<dbReference type="Proteomes" id="UP000019132">
    <property type="component" value="Unassembled WGS sequence"/>
</dbReference>
<feature type="compositionally biased region" description="Polar residues" evidence="3">
    <location>
        <begin position="588"/>
        <end position="622"/>
    </location>
</feature>
<reference evidence="7" key="3">
    <citation type="submission" date="2015-02" db="UniProtKB">
        <authorList>
            <consortium name="EnsemblProtists"/>
        </authorList>
    </citation>
    <scope>IDENTIFICATION</scope>
    <source>
        <strain evidence="7">DAOM BR144</strain>
    </source>
</reference>
<accession>K3X1K6</accession>
<dbReference type="GO" id="GO:0046872">
    <property type="term" value="F:metal ion binding"/>
    <property type="evidence" value="ECO:0007669"/>
    <property type="project" value="UniProtKB-KW"/>
</dbReference>
<feature type="domain" description="Tyrosinase copper-binding" evidence="5">
    <location>
        <begin position="77"/>
        <end position="94"/>
    </location>
</feature>
<dbReference type="PRINTS" id="PR00092">
    <property type="entry name" value="TYROSINASE"/>
</dbReference>
<reference evidence="8" key="2">
    <citation type="submission" date="2010-04" db="EMBL/GenBank/DDBJ databases">
        <authorList>
            <person name="Buell R."/>
            <person name="Hamilton J."/>
            <person name="Hostetler J."/>
        </authorList>
    </citation>
    <scope>NUCLEOTIDE SEQUENCE [LARGE SCALE GENOMIC DNA]</scope>
    <source>
        <strain evidence="8">DAOM:BR144</strain>
    </source>
</reference>
<evidence type="ECO:0000256" key="4">
    <source>
        <dbReference type="SAM" id="SignalP"/>
    </source>
</evidence>
<dbReference type="InterPro" id="IPR050316">
    <property type="entry name" value="Tyrosinase/Hemocyanin"/>
</dbReference>